<accession>A0A0E9VJL2</accession>
<dbReference type="AlphaFoldDB" id="A0A0E9VJL2"/>
<organism evidence="1">
    <name type="scientific">Anguilla anguilla</name>
    <name type="common">European freshwater eel</name>
    <name type="synonym">Muraena anguilla</name>
    <dbReference type="NCBI Taxonomy" id="7936"/>
    <lineage>
        <taxon>Eukaryota</taxon>
        <taxon>Metazoa</taxon>
        <taxon>Chordata</taxon>
        <taxon>Craniata</taxon>
        <taxon>Vertebrata</taxon>
        <taxon>Euteleostomi</taxon>
        <taxon>Actinopterygii</taxon>
        <taxon>Neopterygii</taxon>
        <taxon>Teleostei</taxon>
        <taxon>Anguilliformes</taxon>
        <taxon>Anguillidae</taxon>
        <taxon>Anguilla</taxon>
    </lineage>
</organism>
<dbReference type="EMBL" id="GBXM01030952">
    <property type="protein sequence ID" value="JAH77625.1"/>
    <property type="molecule type" value="Transcribed_RNA"/>
</dbReference>
<name>A0A0E9VJL2_ANGAN</name>
<reference evidence="1" key="1">
    <citation type="submission" date="2014-11" db="EMBL/GenBank/DDBJ databases">
        <authorList>
            <person name="Amaro Gonzalez C."/>
        </authorList>
    </citation>
    <scope>NUCLEOTIDE SEQUENCE</scope>
</reference>
<evidence type="ECO:0000313" key="1">
    <source>
        <dbReference type="EMBL" id="JAH77625.1"/>
    </source>
</evidence>
<sequence>MSGRSQLQLAFGEAENHFNVSRLGSKIFIQHKNIHKTALNR</sequence>
<reference evidence="1" key="2">
    <citation type="journal article" date="2015" name="Fish Shellfish Immunol.">
        <title>Early steps in the European eel (Anguilla anguilla)-Vibrio vulnificus interaction in the gills: Role of the RtxA13 toxin.</title>
        <authorList>
            <person name="Callol A."/>
            <person name="Pajuelo D."/>
            <person name="Ebbesson L."/>
            <person name="Teles M."/>
            <person name="MacKenzie S."/>
            <person name="Amaro C."/>
        </authorList>
    </citation>
    <scope>NUCLEOTIDE SEQUENCE</scope>
</reference>
<proteinExistence type="predicted"/>
<protein>
    <submittedName>
        <fullName evidence="1">Uncharacterized protein</fullName>
    </submittedName>
</protein>